<dbReference type="SUPFAM" id="SSF51735">
    <property type="entry name" value="NAD(P)-binding Rossmann-fold domains"/>
    <property type="match status" value="1"/>
</dbReference>
<evidence type="ECO:0000256" key="1">
    <source>
        <dbReference type="ARBA" id="ARBA00006484"/>
    </source>
</evidence>
<organism evidence="3 4">
    <name type="scientific">Luteibacter rhizovicinus</name>
    <dbReference type="NCBI Taxonomy" id="242606"/>
    <lineage>
        <taxon>Bacteria</taxon>
        <taxon>Pseudomonadati</taxon>
        <taxon>Pseudomonadota</taxon>
        <taxon>Gammaproteobacteria</taxon>
        <taxon>Lysobacterales</taxon>
        <taxon>Rhodanobacteraceae</taxon>
        <taxon>Luteibacter</taxon>
    </lineage>
</organism>
<dbReference type="Proteomes" id="UP000295645">
    <property type="component" value="Unassembled WGS sequence"/>
</dbReference>
<evidence type="ECO:0000313" key="3">
    <source>
        <dbReference type="EMBL" id="TCV96090.1"/>
    </source>
</evidence>
<proteinExistence type="inferred from homology"/>
<dbReference type="OrthoDB" id="9793325at2"/>
<evidence type="ECO:0000313" key="4">
    <source>
        <dbReference type="Proteomes" id="UP000295645"/>
    </source>
</evidence>
<dbReference type="SMART" id="SM00822">
    <property type="entry name" value="PKS_KR"/>
    <property type="match status" value="1"/>
</dbReference>
<dbReference type="InterPro" id="IPR036291">
    <property type="entry name" value="NAD(P)-bd_dom_sf"/>
</dbReference>
<feature type="domain" description="Ketoreductase" evidence="2">
    <location>
        <begin position="8"/>
        <end position="185"/>
    </location>
</feature>
<dbReference type="InterPro" id="IPR002347">
    <property type="entry name" value="SDR_fam"/>
</dbReference>
<dbReference type="CDD" id="cd05233">
    <property type="entry name" value="SDR_c"/>
    <property type="match status" value="1"/>
</dbReference>
<dbReference type="RefSeq" id="WP_132142306.1">
    <property type="nucleotide sequence ID" value="NZ_SMCS01000002.1"/>
</dbReference>
<dbReference type="PANTHER" id="PTHR42879">
    <property type="entry name" value="3-OXOACYL-(ACYL-CARRIER-PROTEIN) REDUCTASE"/>
    <property type="match status" value="1"/>
</dbReference>
<comment type="caution">
    <text evidence="3">The sequence shown here is derived from an EMBL/GenBank/DDBJ whole genome shotgun (WGS) entry which is preliminary data.</text>
</comment>
<keyword evidence="4" id="KW-1185">Reference proteome</keyword>
<dbReference type="PRINTS" id="PR00080">
    <property type="entry name" value="SDRFAMILY"/>
</dbReference>
<dbReference type="InterPro" id="IPR057326">
    <property type="entry name" value="KR_dom"/>
</dbReference>
<accession>A0A4R3YU91</accession>
<dbReference type="AlphaFoldDB" id="A0A4R3YU91"/>
<name>A0A4R3YU91_9GAMM</name>
<dbReference type="Pfam" id="PF13561">
    <property type="entry name" value="adh_short_C2"/>
    <property type="match status" value="1"/>
</dbReference>
<dbReference type="FunFam" id="3.40.50.720:FF:000084">
    <property type="entry name" value="Short-chain dehydrogenase reductase"/>
    <property type="match status" value="1"/>
</dbReference>
<dbReference type="InterPro" id="IPR050259">
    <property type="entry name" value="SDR"/>
</dbReference>
<reference evidence="3 4" key="1">
    <citation type="submission" date="2019-03" db="EMBL/GenBank/DDBJ databases">
        <title>Above-ground endophytic microbial communities from plants in different locations in the United States.</title>
        <authorList>
            <person name="Frank C."/>
        </authorList>
    </citation>
    <scope>NUCLEOTIDE SEQUENCE [LARGE SCALE GENOMIC DNA]</scope>
    <source>
        <strain evidence="3 4">LP_13_YM</strain>
    </source>
</reference>
<evidence type="ECO:0000259" key="2">
    <source>
        <dbReference type="SMART" id="SM00822"/>
    </source>
</evidence>
<gene>
    <name evidence="3" type="ORF">EC912_102439</name>
</gene>
<dbReference type="PRINTS" id="PR00081">
    <property type="entry name" value="GDHRDH"/>
</dbReference>
<comment type="similarity">
    <text evidence="1">Belongs to the short-chain dehydrogenases/reductases (SDR) family.</text>
</comment>
<protein>
    <submittedName>
        <fullName evidence="3">NAD(P)-dependent dehydrogenase (Short-subunit alcohol dehydrogenase family)</fullName>
    </submittedName>
</protein>
<dbReference type="Gene3D" id="3.40.50.720">
    <property type="entry name" value="NAD(P)-binding Rossmann-like Domain"/>
    <property type="match status" value="1"/>
</dbReference>
<sequence>MSTTPTIRRAIVTGSTGGIGLAIARGLARQGMRVVLNGRCAKRIDDAMTTIRSETPDALLSGFAGDLGTTEGVEELVAYEPEADILVNNLGIFERKPLFEIDDEDWQRLFEVNVLSGARLSRHYAPRMASRGWGRVVFVSSISAVQVPPEMVHYGATKAAQLALARGLAETLSRTGVTVNTILPGPTLTEGMADMFAGMAVRGDERPEEVERDFIARNRPTSLLGRLASVDEVASMAIYLASDAASAINGSAFRVDGGIVRHLV</sequence>
<dbReference type="EMBL" id="SMCS01000002">
    <property type="protein sequence ID" value="TCV96090.1"/>
    <property type="molecule type" value="Genomic_DNA"/>
</dbReference>